<comment type="caution">
    <text evidence="4">The sequence shown here is derived from an EMBL/GenBank/DDBJ whole genome shotgun (WGS) entry which is preliminary data.</text>
</comment>
<protein>
    <recommendedName>
        <fullName evidence="3">Acylphosphatase-like domain-containing protein</fullName>
    </recommendedName>
</protein>
<evidence type="ECO:0000256" key="1">
    <source>
        <dbReference type="PROSITE-ProRule" id="PRU00520"/>
    </source>
</evidence>
<dbReference type="Proteomes" id="UP000179023">
    <property type="component" value="Unassembled WGS sequence"/>
</dbReference>
<accession>A0A1G2KMI9</accession>
<dbReference type="InterPro" id="IPR001792">
    <property type="entry name" value="Acylphosphatase-like_dom"/>
</dbReference>
<dbReference type="SUPFAM" id="SSF54975">
    <property type="entry name" value="Acylphosphatase/BLUF domain-like"/>
    <property type="match status" value="1"/>
</dbReference>
<dbReference type="Gene3D" id="3.30.70.100">
    <property type="match status" value="1"/>
</dbReference>
<evidence type="ECO:0000313" key="5">
    <source>
        <dbReference type="Proteomes" id="UP000179023"/>
    </source>
</evidence>
<evidence type="ECO:0000313" key="4">
    <source>
        <dbReference type="EMBL" id="OHA00658.1"/>
    </source>
</evidence>
<comment type="caution">
    <text evidence="1">Lacks conserved residue(s) required for the propagation of feature annotation.</text>
</comment>
<comment type="similarity">
    <text evidence="2">Belongs to the acylphosphatase family.</text>
</comment>
<reference evidence="4 5" key="1">
    <citation type="journal article" date="2016" name="Nat. Commun.">
        <title>Thousands of microbial genomes shed light on interconnected biogeochemical processes in an aquifer system.</title>
        <authorList>
            <person name="Anantharaman K."/>
            <person name="Brown C.T."/>
            <person name="Hug L.A."/>
            <person name="Sharon I."/>
            <person name="Castelle C.J."/>
            <person name="Probst A.J."/>
            <person name="Thomas B.C."/>
            <person name="Singh A."/>
            <person name="Wilkins M.J."/>
            <person name="Karaoz U."/>
            <person name="Brodie E.L."/>
            <person name="Williams K.H."/>
            <person name="Hubbard S.S."/>
            <person name="Banfield J.F."/>
        </authorList>
    </citation>
    <scope>NUCLEOTIDE SEQUENCE [LARGE SCALE GENOMIC DNA]</scope>
</reference>
<sequence>MKHISPRPARGSVKIAAKGEEEKLQKFAEWCKKGTEYARVENVEMKRGEAIVEFKSFNIL</sequence>
<proteinExistence type="inferred from homology"/>
<dbReference type="AlphaFoldDB" id="A0A1G2KMI9"/>
<name>A0A1G2KMI9_9BACT</name>
<dbReference type="InterPro" id="IPR036046">
    <property type="entry name" value="Acylphosphatase-like_dom_sf"/>
</dbReference>
<evidence type="ECO:0000259" key="3">
    <source>
        <dbReference type="PROSITE" id="PS51160"/>
    </source>
</evidence>
<dbReference type="EMBL" id="MHQI01000010">
    <property type="protein sequence ID" value="OHA00658.1"/>
    <property type="molecule type" value="Genomic_DNA"/>
</dbReference>
<organism evidence="4 5">
    <name type="scientific">Candidatus Sungbacteria bacterium RIFCSPHIGHO2_02_FULL_47_11</name>
    <dbReference type="NCBI Taxonomy" id="1802270"/>
    <lineage>
        <taxon>Bacteria</taxon>
        <taxon>Candidatus Sungiibacteriota</taxon>
    </lineage>
</organism>
<feature type="domain" description="Acylphosphatase-like" evidence="3">
    <location>
        <begin position="1"/>
        <end position="60"/>
    </location>
</feature>
<dbReference type="Pfam" id="PF00708">
    <property type="entry name" value="Acylphosphatase"/>
    <property type="match status" value="1"/>
</dbReference>
<dbReference type="STRING" id="1802270.A3C07_04370"/>
<dbReference type="PROSITE" id="PS51160">
    <property type="entry name" value="ACYLPHOSPHATASE_3"/>
    <property type="match status" value="1"/>
</dbReference>
<gene>
    <name evidence="4" type="ORF">A3C07_04370</name>
</gene>
<evidence type="ECO:0000256" key="2">
    <source>
        <dbReference type="RuleBase" id="RU004168"/>
    </source>
</evidence>